<dbReference type="PROSITE" id="PS50106">
    <property type="entry name" value="PDZ"/>
    <property type="match status" value="1"/>
</dbReference>
<dbReference type="InterPro" id="IPR001478">
    <property type="entry name" value="PDZ"/>
</dbReference>
<evidence type="ECO:0000313" key="7">
    <source>
        <dbReference type="EMBL" id="PWD50332.1"/>
    </source>
</evidence>
<keyword evidence="3" id="KW-0378">Hydrolase</keyword>
<dbReference type="Gene3D" id="2.40.10.10">
    <property type="entry name" value="Trypsin-like serine proteases"/>
    <property type="match status" value="2"/>
</dbReference>
<comment type="similarity">
    <text evidence="1">Belongs to the peptidase S1C family.</text>
</comment>
<dbReference type="InterPro" id="IPR036034">
    <property type="entry name" value="PDZ_sf"/>
</dbReference>
<reference evidence="7 8" key="1">
    <citation type="submission" date="2018-03" db="EMBL/GenBank/DDBJ databases">
        <title>Genome assembly of novel Miniimonas species PCH200.</title>
        <authorList>
            <person name="Thakur V."/>
            <person name="Kumar V."/>
            <person name="Singh D."/>
        </authorList>
    </citation>
    <scope>NUCLEOTIDE SEQUENCE [LARGE SCALE GENOMIC DNA]</scope>
    <source>
        <strain evidence="7 8">PCH200</strain>
    </source>
</reference>
<sequence>MAEPPRPTPPRPTPPQDSWPWPTPEQGSHPTQTLPQPGLDPQQPLGSSGAGPQWPLPDGGGPAPESPSRRSARRQRRVRSPRQGVGRGVVAATAVLALVVGTLLGLVLAPQFGIETVPDAAPAPTSSPPPSSAPSTLVPPAPSTPDEGGAPSGAADISAIAAQALPSTVAIEVRSADAGSSGSGFVLREDGHILTNAHVVAAAVDGGAELTVVFSNGEQAPATVVGVTSDYDLAVIKVDVQGLVPLALGDSDEVRVGETVVAVGAPLGLQGTVTAGIVSALNRPVQAGDAEQTSFINAIQTDAAINPGNSGGPLLDDQGRVIGINSAIAQPPGQNAAGSIGLGFAIPSNQARRTAEQLIANGFATYPVIGVLLDSGYQGVGVKVSDAASNGVEPVTPGGAAEAAGILAGDVIVAIDGVPLTVPDELIVAIRARAPGDTVVLTVRESAGDRDVAVVLGEERSS</sequence>
<dbReference type="EMBL" id="PYHR01000002">
    <property type="protein sequence ID" value="PWD50332.1"/>
    <property type="molecule type" value="Genomic_DNA"/>
</dbReference>
<gene>
    <name evidence="7" type="ORF">C8046_06350</name>
</gene>
<dbReference type="InterPro" id="IPR051201">
    <property type="entry name" value="Chloro_Bact_Ser_Proteases"/>
</dbReference>
<evidence type="ECO:0000256" key="1">
    <source>
        <dbReference type="ARBA" id="ARBA00010541"/>
    </source>
</evidence>
<evidence type="ECO:0000256" key="5">
    <source>
        <dbReference type="SAM" id="Phobius"/>
    </source>
</evidence>
<dbReference type="RefSeq" id="WP_109228714.1">
    <property type="nucleotide sequence ID" value="NZ_PYHR01000002.1"/>
</dbReference>
<dbReference type="PRINTS" id="PR00834">
    <property type="entry name" value="PROTEASES2C"/>
</dbReference>
<feature type="compositionally biased region" description="Pro residues" evidence="4">
    <location>
        <begin position="1"/>
        <end position="23"/>
    </location>
</feature>
<comment type="caution">
    <text evidence="7">The sequence shown here is derived from an EMBL/GenBank/DDBJ whole genome shotgun (WGS) entry which is preliminary data.</text>
</comment>
<feature type="transmembrane region" description="Helical" evidence="5">
    <location>
        <begin position="84"/>
        <end position="109"/>
    </location>
</feature>
<dbReference type="AlphaFoldDB" id="A0A2U1ZTT0"/>
<keyword evidence="8" id="KW-1185">Reference proteome</keyword>
<dbReference type="InterPro" id="IPR009003">
    <property type="entry name" value="Peptidase_S1_PA"/>
</dbReference>
<feature type="region of interest" description="Disordered" evidence="4">
    <location>
        <begin position="1"/>
        <end position="85"/>
    </location>
</feature>
<feature type="compositionally biased region" description="Low complexity" evidence="4">
    <location>
        <begin position="144"/>
        <end position="154"/>
    </location>
</feature>
<dbReference type="GO" id="GO:0004252">
    <property type="term" value="F:serine-type endopeptidase activity"/>
    <property type="evidence" value="ECO:0007669"/>
    <property type="project" value="InterPro"/>
</dbReference>
<feature type="domain" description="PDZ" evidence="6">
    <location>
        <begin position="370"/>
        <end position="447"/>
    </location>
</feature>
<dbReference type="Pfam" id="PF17820">
    <property type="entry name" value="PDZ_6"/>
    <property type="match status" value="1"/>
</dbReference>
<organism evidence="7 8">
    <name type="scientific">Serinibacter arcticus</name>
    <dbReference type="NCBI Taxonomy" id="1655435"/>
    <lineage>
        <taxon>Bacteria</taxon>
        <taxon>Bacillati</taxon>
        <taxon>Actinomycetota</taxon>
        <taxon>Actinomycetes</taxon>
        <taxon>Micrococcales</taxon>
        <taxon>Beutenbergiaceae</taxon>
        <taxon>Serinibacter</taxon>
    </lineage>
</organism>
<dbReference type="PANTHER" id="PTHR43343">
    <property type="entry name" value="PEPTIDASE S12"/>
    <property type="match status" value="1"/>
</dbReference>
<evidence type="ECO:0000256" key="4">
    <source>
        <dbReference type="SAM" id="MobiDB-lite"/>
    </source>
</evidence>
<dbReference type="InterPro" id="IPR001940">
    <property type="entry name" value="Peptidase_S1C"/>
</dbReference>
<feature type="compositionally biased region" description="Low complexity" evidence="4">
    <location>
        <begin position="30"/>
        <end position="46"/>
    </location>
</feature>
<dbReference type="SUPFAM" id="SSF50156">
    <property type="entry name" value="PDZ domain-like"/>
    <property type="match status" value="1"/>
</dbReference>
<dbReference type="Pfam" id="PF13365">
    <property type="entry name" value="Trypsin_2"/>
    <property type="match status" value="1"/>
</dbReference>
<evidence type="ECO:0000259" key="6">
    <source>
        <dbReference type="PROSITE" id="PS50106"/>
    </source>
</evidence>
<feature type="region of interest" description="Disordered" evidence="4">
    <location>
        <begin position="120"/>
        <end position="154"/>
    </location>
</feature>
<evidence type="ECO:0000256" key="3">
    <source>
        <dbReference type="ARBA" id="ARBA00022801"/>
    </source>
</evidence>
<protein>
    <submittedName>
        <fullName evidence="7">Peptidase S1</fullName>
    </submittedName>
</protein>
<dbReference type="InterPro" id="IPR043504">
    <property type="entry name" value="Peptidase_S1_PA_chymotrypsin"/>
</dbReference>
<dbReference type="Proteomes" id="UP000245166">
    <property type="component" value="Unassembled WGS sequence"/>
</dbReference>
<feature type="compositionally biased region" description="Pro residues" evidence="4">
    <location>
        <begin position="125"/>
        <end position="143"/>
    </location>
</feature>
<dbReference type="OrthoDB" id="9758917at2"/>
<dbReference type="InterPro" id="IPR041489">
    <property type="entry name" value="PDZ_6"/>
</dbReference>
<evidence type="ECO:0000313" key="8">
    <source>
        <dbReference type="Proteomes" id="UP000245166"/>
    </source>
</evidence>
<keyword evidence="2" id="KW-0645">Protease</keyword>
<dbReference type="SMART" id="SM00228">
    <property type="entry name" value="PDZ"/>
    <property type="match status" value="1"/>
</dbReference>
<name>A0A2U1ZTT0_9MICO</name>
<dbReference type="SUPFAM" id="SSF50494">
    <property type="entry name" value="Trypsin-like serine proteases"/>
    <property type="match status" value="1"/>
</dbReference>
<feature type="compositionally biased region" description="Basic residues" evidence="4">
    <location>
        <begin position="70"/>
        <end position="80"/>
    </location>
</feature>
<dbReference type="Gene3D" id="2.30.42.10">
    <property type="match status" value="1"/>
</dbReference>
<evidence type="ECO:0000256" key="2">
    <source>
        <dbReference type="ARBA" id="ARBA00022670"/>
    </source>
</evidence>
<keyword evidence="5" id="KW-0812">Transmembrane</keyword>
<accession>A0A2U1ZTT0</accession>
<keyword evidence="5" id="KW-0472">Membrane</keyword>
<proteinExistence type="inferred from homology"/>
<dbReference type="GO" id="GO:0006508">
    <property type="term" value="P:proteolysis"/>
    <property type="evidence" value="ECO:0007669"/>
    <property type="project" value="UniProtKB-KW"/>
</dbReference>
<dbReference type="PANTHER" id="PTHR43343:SF3">
    <property type="entry name" value="PROTEASE DO-LIKE 8, CHLOROPLASTIC"/>
    <property type="match status" value="1"/>
</dbReference>
<keyword evidence="5" id="KW-1133">Transmembrane helix</keyword>